<sequence length="216" mass="24851">MDPQVTVFAHGKTPNPLKVMILLEELGVKYAVKKKEMGDVENGMKRPDFLKINPNGRVPAIIDHTANDFIVWESGAILLYLAEKFGQDGRWVGKSLDERAQVWEWLMFQVSGLGPMQGQLNWFKHFHPVKNLDQSVYDRYSTETYRVYGVLEKRLTNTGNQWLALDCFTIVDIAFYPWLCLAAFGNIDMNRFPKLKEYVTRISELPSVKAAYAKLE</sequence>
<dbReference type="CDD" id="cd03048">
    <property type="entry name" value="GST_N_Ure2p_like"/>
    <property type="match status" value="1"/>
</dbReference>
<dbReference type="Pfam" id="PF00043">
    <property type="entry name" value="GST_C"/>
    <property type="match status" value="1"/>
</dbReference>
<dbReference type="PANTHER" id="PTHR44051:SF14">
    <property type="entry name" value="GLUTATHIONE S-TRANSFERASE II"/>
    <property type="match status" value="1"/>
</dbReference>
<dbReference type="PROSITE" id="PS50405">
    <property type="entry name" value="GST_CTER"/>
    <property type="match status" value="1"/>
</dbReference>
<dbReference type="Proteomes" id="UP001050691">
    <property type="component" value="Unassembled WGS sequence"/>
</dbReference>
<dbReference type="InterPro" id="IPR004045">
    <property type="entry name" value="Glutathione_S-Trfase_N"/>
</dbReference>
<evidence type="ECO:0000259" key="4">
    <source>
        <dbReference type="PROSITE" id="PS50405"/>
    </source>
</evidence>
<feature type="domain" description="GST N-terminal" evidence="3">
    <location>
        <begin position="3"/>
        <end position="89"/>
    </location>
</feature>
<dbReference type="Pfam" id="PF02798">
    <property type="entry name" value="GST_N"/>
    <property type="match status" value="1"/>
</dbReference>
<dbReference type="InterPro" id="IPR040079">
    <property type="entry name" value="Glutathione_S-Trfase"/>
</dbReference>
<organism evidence="5 6">
    <name type="scientific">Clathrus columnatus</name>
    <dbReference type="NCBI Taxonomy" id="1419009"/>
    <lineage>
        <taxon>Eukaryota</taxon>
        <taxon>Fungi</taxon>
        <taxon>Dikarya</taxon>
        <taxon>Basidiomycota</taxon>
        <taxon>Agaricomycotina</taxon>
        <taxon>Agaricomycetes</taxon>
        <taxon>Phallomycetidae</taxon>
        <taxon>Phallales</taxon>
        <taxon>Clathraceae</taxon>
        <taxon>Clathrus</taxon>
    </lineage>
</organism>
<evidence type="ECO:0000256" key="2">
    <source>
        <dbReference type="RuleBase" id="RU003494"/>
    </source>
</evidence>
<feature type="domain" description="GST C-terminal" evidence="4">
    <location>
        <begin position="95"/>
        <end position="216"/>
    </location>
</feature>
<comment type="caution">
    <text evidence="5">The sequence shown here is derived from an EMBL/GenBank/DDBJ whole genome shotgun (WGS) entry which is preliminary data.</text>
</comment>
<dbReference type="InterPro" id="IPR036282">
    <property type="entry name" value="Glutathione-S-Trfase_C_sf"/>
</dbReference>
<evidence type="ECO:0000259" key="3">
    <source>
        <dbReference type="PROSITE" id="PS50404"/>
    </source>
</evidence>
<dbReference type="SFLD" id="SFLDS00019">
    <property type="entry name" value="Glutathione_Transferase_(cytos"/>
    <property type="match status" value="1"/>
</dbReference>
<dbReference type="SFLD" id="SFLDG01151">
    <property type="entry name" value="Main.2:_Nu-like"/>
    <property type="match status" value="1"/>
</dbReference>
<keyword evidence="6" id="KW-1185">Reference proteome</keyword>
<dbReference type="EMBL" id="BPWL01000005">
    <property type="protein sequence ID" value="GJJ10438.1"/>
    <property type="molecule type" value="Genomic_DNA"/>
</dbReference>
<evidence type="ECO:0000256" key="1">
    <source>
        <dbReference type="ARBA" id="ARBA00007409"/>
    </source>
</evidence>
<dbReference type="PROSITE" id="PS50404">
    <property type="entry name" value="GST_NTER"/>
    <property type="match status" value="1"/>
</dbReference>
<dbReference type="SUPFAM" id="SSF52833">
    <property type="entry name" value="Thioredoxin-like"/>
    <property type="match status" value="1"/>
</dbReference>
<dbReference type="SFLD" id="SFLDG00358">
    <property type="entry name" value="Main_(cytGST)"/>
    <property type="match status" value="1"/>
</dbReference>
<evidence type="ECO:0000313" key="5">
    <source>
        <dbReference type="EMBL" id="GJJ10438.1"/>
    </source>
</evidence>
<dbReference type="AlphaFoldDB" id="A0AAV5ACR8"/>
<dbReference type="PANTHER" id="PTHR44051">
    <property type="entry name" value="GLUTATHIONE S-TRANSFERASE-RELATED"/>
    <property type="match status" value="1"/>
</dbReference>
<evidence type="ECO:0008006" key="7">
    <source>
        <dbReference type="Google" id="ProtNLM"/>
    </source>
</evidence>
<reference evidence="5" key="1">
    <citation type="submission" date="2021-10" db="EMBL/GenBank/DDBJ databases">
        <title>De novo Genome Assembly of Clathrus columnatus (Basidiomycota, Fungi) Using Illumina and Nanopore Sequence Data.</title>
        <authorList>
            <person name="Ogiso-Tanaka E."/>
            <person name="Itagaki H."/>
            <person name="Hosoya T."/>
            <person name="Hosaka K."/>
        </authorList>
    </citation>
    <scope>NUCLEOTIDE SEQUENCE</scope>
    <source>
        <strain evidence="5">MO-923</strain>
    </source>
</reference>
<dbReference type="InterPro" id="IPR004046">
    <property type="entry name" value="GST_C"/>
</dbReference>
<comment type="similarity">
    <text evidence="1 2">Belongs to the GST superfamily.</text>
</comment>
<gene>
    <name evidence="5" type="ORF">Clacol_004664</name>
</gene>
<protein>
    <recommendedName>
        <fullName evidence="7">Glutathione S-transferase</fullName>
    </recommendedName>
</protein>
<proteinExistence type="inferred from homology"/>
<dbReference type="Gene3D" id="1.20.1050.130">
    <property type="match status" value="1"/>
</dbReference>
<dbReference type="InterPro" id="IPR036249">
    <property type="entry name" value="Thioredoxin-like_sf"/>
</dbReference>
<evidence type="ECO:0000313" key="6">
    <source>
        <dbReference type="Proteomes" id="UP001050691"/>
    </source>
</evidence>
<dbReference type="InterPro" id="IPR010987">
    <property type="entry name" value="Glutathione-S-Trfase_C-like"/>
</dbReference>
<name>A0AAV5ACR8_9AGAM</name>
<dbReference type="SUPFAM" id="SSF47616">
    <property type="entry name" value="GST C-terminal domain-like"/>
    <property type="match status" value="1"/>
</dbReference>
<accession>A0AAV5ACR8</accession>